<evidence type="ECO:0008006" key="4">
    <source>
        <dbReference type="Google" id="ProtNLM"/>
    </source>
</evidence>
<dbReference type="EMBL" id="BGPR01000324">
    <property type="protein sequence ID" value="GBM13240.1"/>
    <property type="molecule type" value="Genomic_DNA"/>
</dbReference>
<feature type="region of interest" description="Disordered" evidence="1">
    <location>
        <begin position="56"/>
        <end position="86"/>
    </location>
</feature>
<feature type="compositionally biased region" description="Basic and acidic residues" evidence="1">
    <location>
        <begin position="56"/>
        <end position="71"/>
    </location>
</feature>
<feature type="compositionally biased region" description="Polar residues" evidence="1">
    <location>
        <begin position="72"/>
        <end position="81"/>
    </location>
</feature>
<sequence length="143" mass="16445">MPWRLRRITSRWSNDYFLFPKLKDHLPETRFSSESDVKTVVENWFHGQDRILQRAEQTEGAKSGLYEERGETSQSSSTTTARWPKTHIVERFPGETPPFNDWPILDASGQWLASNCPHGYSISPNQLCGQEQQDVIGNSLPSH</sequence>
<protein>
    <recommendedName>
        <fullName evidence="4">DUF4817 domain-containing protein</fullName>
    </recommendedName>
</protein>
<name>A0A4Y2D959_ARAVE</name>
<dbReference type="Proteomes" id="UP000499080">
    <property type="component" value="Unassembled WGS sequence"/>
</dbReference>
<gene>
    <name evidence="2" type="ORF">AVEN_214944_1</name>
</gene>
<accession>A0A4Y2D959</accession>
<evidence type="ECO:0000313" key="3">
    <source>
        <dbReference type="Proteomes" id="UP000499080"/>
    </source>
</evidence>
<proteinExistence type="predicted"/>
<reference evidence="2 3" key="1">
    <citation type="journal article" date="2019" name="Sci. Rep.">
        <title>Orb-weaving spider Araneus ventricosus genome elucidates the spidroin gene catalogue.</title>
        <authorList>
            <person name="Kono N."/>
            <person name="Nakamura H."/>
            <person name="Ohtoshi R."/>
            <person name="Moran D.A.P."/>
            <person name="Shinohara A."/>
            <person name="Yoshida Y."/>
            <person name="Fujiwara M."/>
            <person name="Mori M."/>
            <person name="Tomita M."/>
            <person name="Arakawa K."/>
        </authorList>
    </citation>
    <scope>NUCLEOTIDE SEQUENCE [LARGE SCALE GENOMIC DNA]</scope>
</reference>
<evidence type="ECO:0000313" key="2">
    <source>
        <dbReference type="EMBL" id="GBM13240.1"/>
    </source>
</evidence>
<evidence type="ECO:0000256" key="1">
    <source>
        <dbReference type="SAM" id="MobiDB-lite"/>
    </source>
</evidence>
<comment type="caution">
    <text evidence="2">The sequence shown here is derived from an EMBL/GenBank/DDBJ whole genome shotgun (WGS) entry which is preliminary data.</text>
</comment>
<organism evidence="2 3">
    <name type="scientific">Araneus ventricosus</name>
    <name type="common">Orbweaver spider</name>
    <name type="synonym">Epeira ventricosa</name>
    <dbReference type="NCBI Taxonomy" id="182803"/>
    <lineage>
        <taxon>Eukaryota</taxon>
        <taxon>Metazoa</taxon>
        <taxon>Ecdysozoa</taxon>
        <taxon>Arthropoda</taxon>
        <taxon>Chelicerata</taxon>
        <taxon>Arachnida</taxon>
        <taxon>Araneae</taxon>
        <taxon>Araneomorphae</taxon>
        <taxon>Entelegynae</taxon>
        <taxon>Araneoidea</taxon>
        <taxon>Araneidae</taxon>
        <taxon>Araneus</taxon>
    </lineage>
</organism>
<keyword evidence="3" id="KW-1185">Reference proteome</keyword>
<dbReference type="AlphaFoldDB" id="A0A4Y2D959"/>